<dbReference type="RefSeq" id="WP_071082958.1">
    <property type="nucleotide sequence ID" value="NZ_MBLM01000047.1"/>
</dbReference>
<dbReference type="AlphaFoldDB" id="A0A1S1R8K9"/>
<reference evidence="2" key="1">
    <citation type="submission" date="2016-07" db="EMBL/GenBank/DDBJ databases">
        <title>Sequence Frankia sp. strain CcI1.17.</title>
        <authorList>
            <person name="Ghodhbane-Gtari F."/>
            <person name="Swanson E."/>
            <person name="Gueddou A."/>
            <person name="Morris K."/>
            <person name="Hezbri K."/>
            <person name="Ktari A."/>
            <person name="Nouioui I."/>
            <person name="Abebe-Akele F."/>
            <person name="Simpson S."/>
            <person name="Thomas K."/>
            <person name="Gtari M."/>
            <person name="Tisa L.S."/>
            <person name="Hurst S."/>
        </authorList>
    </citation>
    <scope>NUCLEOTIDE SEQUENCE [LARGE SCALE GENOMIC DNA]</scope>
    <source>
        <strain evidence="2">Cc1.17</strain>
    </source>
</reference>
<evidence type="ECO:0000313" key="2">
    <source>
        <dbReference type="Proteomes" id="UP000179627"/>
    </source>
</evidence>
<comment type="caution">
    <text evidence="1">The sequence shown here is derived from an EMBL/GenBank/DDBJ whole genome shotgun (WGS) entry which is preliminary data.</text>
</comment>
<dbReference type="OrthoDB" id="3208131at2"/>
<protein>
    <submittedName>
        <fullName evidence="1">Uncharacterized protein</fullName>
    </submittedName>
</protein>
<dbReference type="Proteomes" id="UP000179627">
    <property type="component" value="Unassembled WGS sequence"/>
</dbReference>
<keyword evidence="2" id="KW-1185">Reference proteome</keyword>
<evidence type="ECO:0000313" key="1">
    <source>
        <dbReference type="EMBL" id="OHV42307.1"/>
    </source>
</evidence>
<dbReference type="EMBL" id="MBLM01000047">
    <property type="protein sequence ID" value="OHV42307.1"/>
    <property type="molecule type" value="Genomic_DNA"/>
</dbReference>
<name>A0A1S1R8K9_9ACTN</name>
<organism evidence="1 2">
    <name type="scientific">Parafrankia colletiae</name>
    <dbReference type="NCBI Taxonomy" id="573497"/>
    <lineage>
        <taxon>Bacteria</taxon>
        <taxon>Bacillati</taxon>
        <taxon>Actinomycetota</taxon>
        <taxon>Actinomycetes</taxon>
        <taxon>Frankiales</taxon>
        <taxon>Frankiaceae</taxon>
        <taxon>Parafrankia</taxon>
    </lineage>
</organism>
<accession>A0A1S1R8K9</accession>
<sequence>MSHVELPDSARPDRLGMAAASRAAAMLSREIAYADPDPLTMAEFDDRLHRYATTLLTLPHTLLVRPVIADWRRAQAALGRRLSPAVHRELTGVAGFLSFYLGVLAVEAGDDPSARRFATLTDQFAAQLDDPLLTGTAATLDSLVAFVTGRYDAAAGAARRADAAGHPYLHGWAAALEAGAAATLGDTDTALIALDRLTQRPNVQGLRHPGWPAFDEVREACVVADVVSRMGGDGAADLGRIAVDMTSSGTVERGWALASLAGALAPDDPPEASRMLGEIVDILDVHPSRLLSRRVNEIVSIAGLGLLPLTTHPDGADTTA</sequence>
<proteinExistence type="predicted"/>
<gene>
    <name evidence="1" type="ORF">CC117_12070</name>
</gene>